<protein>
    <submittedName>
        <fullName evidence="1">Uncharacterized protein</fullName>
    </submittedName>
</protein>
<sequence length="106" mass="12419">MGNRQSHSAESELPPTRSLSKNWKKLKSLINTPLPYTPKETAWIRRNYGCEFVLLTDNGLNIYRRSHRARGRKIARKLIREEEEDSDHDTLEAVKACAFCCEKMRR</sequence>
<dbReference type="EMBL" id="JAQGDS010000001">
    <property type="protein sequence ID" value="KAJ6264454.1"/>
    <property type="molecule type" value="Genomic_DNA"/>
</dbReference>
<gene>
    <name evidence="1" type="ORF">Dda_0600</name>
</gene>
<evidence type="ECO:0000313" key="1">
    <source>
        <dbReference type="EMBL" id="KAJ6264454.1"/>
    </source>
</evidence>
<keyword evidence="2" id="KW-1185">Reference proteome</keyword>
<name>A0AAD6J6L2_DREDA</name>
<dbReference type="Proteomes" id="UP001221413">
    <property type="component" value="Unassembled WGS sequence"/>
</dbReference>
<evidence type="ECO:0000313" key="2">
    <source>
        <dbReference type="Proteomes" id="UP001221413"/>
    </source>
</evidence>
<reference evidence="1" key="1">
    <citation type="submission" date="2023-01" db="EMBL/GenBank/DDBJ databases">
        <title>The chitinases involved in constricting ring structure development in the nematode-trapping fungus Drechslerella dactyloides.</title>
        <authorList>
            <person name="Wang R."/>
            <person name="Zhang L."/>
            <person name="Tang P."/>
            <person name="Li S."/>
            <person name="Liang L."/>
        </authorList>
    </citation>
    <scope>NUCLEOTIDE SEQUENCE</scope>
    <source>
        <strain evidence="1">YMF1.00031</strain>
    </source>
</reference>
<accession>A0AAD6J6L2</accession>
<proteinExistence type="predicted"/>
<comment type="caution">
    <text evidence="1">The sequence shown here is derived from an EMBL/GenBank/DDBJ whole genome shotgun (WGS) entry which is preliminary data.</text>
</comment>
<dbReference type="AlphaFoldDB" id="A0AAD6J6L2"/>
<organism evidence="1 2">
    <name type="scientific">Drechslerella dactyloides</name>
    <name type="common">Nematode-trapping fungus</name>
    <name type="synonym">Arthrobotrys dactyloides</name>
    <dbReference type="NCBI Taxonomy" id="74499"/>
    <lineage>
        <taxon>Eukaryota</taxon>
        <taxon>Fungi</taxon>
        <taxon>Dikarya</taxon>
        <taxon>Ascomycota</taxon>
        <taxon>Pezizomycotina</taxon>
        <taxon>Orbiliomycetes</taxon>
        <taxon>Orbiliales</taxon>
        <taxon>Orbiliaceae</taxon>
        <taxon>Drechslerella</taxon>
    </lineage>
</organism>